<comment type="caution">
    <text evidence="7">The sequence shown here is derived from an EMBL/GenBank/DDBJ whole genome shotgun (WGS) entry which is preliminary data.</text>
</comment>
<dbReference type="OrthoDB" id="532420at2759"/>
<evidence type="ECO:0000313" key="9">
    <source>
        <dbReference type="Proteomes" id="UP000317494"/>
    </source>
</evidence>
<dbReference type="EMBL" id="QEAM01000010">
    <property type="protein sequence ID" value="TPX50994.1"/>
    <property type="molecule type" value="Genomic_DNA"/>
</dbReference>
<name>A0A507DFK7_9FUNG</name>
<dbReference type="EMBL" id="QEAN01000067">
    <property type="protein sequence ID" value="TPX50442.1"/>
    <property type="molecule type" value="Genomic_DNA"/>
</dbReference>
<evidence type="ECO:0000256" key="2">
    <source>
        <dbReference type="ARBA" id="ARBA00010401"/>
    </source>
</evidence>
<dbReference type="STRING" id="286115.A0A507DFK7"/>
<evidence type="ECO:0000256" key="3">
    <source>
        <dbReference type="ARBA" id="ARBA00012457"/>
    </source>
</evidence>
<protein>
    <recommendedName>
        <fullName evidence="3">UDP-N-acetylglucosamine diphosphorylase</fullName>
        <ecNumber evidence="3">2.7.7.23</ecNumber>
    </recommendedName>
</protein>
<keyword evidence="4" id="KW-0808">Transferase</keyword>
<evidence type="ECO:0000256" key="6">
    <source>
        <dbReference type="ARBA" id="ARBA00048493"/>
    </source>
</evidence>
<evidence type="ECO:0000313" key="8">
    <source>
        <dbReference type="EMBL" id="TPX50994.1"/>
    </source>
</evidence>
<evidence type="ECO:0000313" key="7">
    <source>
        <dbReference type="EMBL" id="TPX50442.1"/>
    </source>
</evidence>
<dbReference type="InterPro" id="IPR002618">
    <property type="entry name" value="UDPGP_fam"/>
</dbReference>
<organism evidence="7 9">
    <name type="scientific">Synchytrium endobioticum</name>
    <dbReference type="NCBI Taxonomy" id="286115"/>
    <lineage>
        <taxon>Eukaryota</taxon>
        <taxon>Fungi</taxon>
        <taxon>Fungi incertae sedis</taxon>
        <taxon>Chytridiomycota</taxon>
        <taxon>Chytridiomycota incertae sedis</taxon>
        <taxon>Chytridiomycetes</taxon>
        <taxon>Synchytriales</taxon>
        <taxon>Synchytriaceae</taxon>
        <taxon>Synchytrium</taxon>
    </lineage>
</organism>
<dbReference type="VEuPathDB" id="FungiDB:SeMB42_g02234"/>
<keyword evidence="5" id="KW-0548">Nucleotidyltransferase</keyword>
<dbReference type="Proteomes" id="UP000320475">
    <property type="component" value="Unassembled WGS sequence"/>
</dbReference>
<dbReference type="Gene3D" id="3.90.550.10">
    <property type="entry name" value="Spore Coat Polysaccharide Biosynthesis Protein SpsA, Chain A"/>
    <property type="match status" value="1"/>
</dbReference>
<dbReference type="AlphaFoldDB" id="A0A507DFK7"/>
<reference evidence="9 10" key="1">
    <citation type="journal article" date="2019" name="Sci. Rep.">
        <title>Comparative genomics of chytrid fungi reveal insights into the obligate biotrophic and pathogenic lifestyle of Synchytrium endobioticum.</title>
        <authorList>
            <person name="van de Vossenberg B.T.L.H."/>
            <person name="Warris S."/>
            <person name="Nguyen H.D.T."/>
            <person name="van Gent-Pelzer M.P.E."/>
            <person name="Joly D.L."/>
            <person name="van de Geest H.C."/>
            <person name="Bonants P.J.M."/>
            <person name="Smith D.S."/>
            <person name="Levesque C.A."/>
            <person name="van der Lee T.A.J."/>
        </authorList>
    </citation>
    <scope>NUCLEOTIDE SEQUENCE [LARGE SCALE GENOMIC DNA]</scope>
    <source>
        <strain evidence="8 10">LEV6574</strain>
        <strain evidence="7 9">MB42</strain>
    </source>
</reference>
<evidence type="ECO:0000313" key="10">
    <source>
        <dbReference type="Proteomes" id="UP000320475"/>
    </source>
</evidence>
<dbReference type="Proteomes" id="UP000317494">
    <property type="component" value="Unassembled WGS sequence"/>
</dbReference>
<dbReference type="FunFam" id="3.90.550.10:FF:000075">
    <property type="entry name" value="Probable UDP-N-acetylglucosamine pyrophosphorylase"/>
    <property type="match status" value="1"/>
</dbReference>
<dbReference type="CDD" id="cd04193">
    <property type="entry name" value="UDPGlcNAc_PPase"/>
    <property type="match status" value="1"/>
</dbReference>
<dbReference type="SUPFAM" id="SSF53448">
    <property type="entry name" value="Nucleotide-diphospho-sugar transferases"/>
    <property type="match status" value="1"/>
</dbReference>
<sequence>MAVNSSEYSRLKNLFEEAGQGHVFTFWDTLPESQQAELIANLKGIDPVRCNRIFKQTVHSTDENLTGGKADLQPLPKEAFSSVIELGSKSAEVEKWRLTGLGLIAQNKVGVILLAGGQGTRLGSSQPKGCYDILLPSRKSLFQLQAERIRRLQHLASGIAGAKTPVVIPWYVMTSGPTRLATETFFKQHDYFGMDPCNVVFFEQGVLPAFDSHGRILMETPTTPAVAPDGNGGIYAALRTQGVLSDLSKRGIPYVHAYCVDNCLVKVADPTFIGYCVAKHAEMGCKAVPRRSESEPVGVVCRRDDRYAVVEYSEMDASLAALRRGGELVFRAANIANHFYTADFLAGVCAAAFETQLAYHVAKKKIKHVDLATAQRVAPAAPNGIKLELFIFDVLPHASRVAVLEVPRAEEFSPLKNAPGCADGDSPDTSRADIMQLHAAYLRRAGAIIEKGDDEPVDVVEISPLASYEGEDLHAYSGKVVRTPVHIQASGV</sequence>
<dbReference type="GO" id="GO:0003977">
    <property type="term" value="F:UDP-N-acetylglucosamine diphosphorylase activity"/>
    <property type="evidence" value="ECO:0007669"/>
    <property type="project" value="UniProtKB-EC"/>
</dbReference>
<dbReference type="Pfam" id="PF01704">
    <property type="entry name" value="UDPGP"/>
    <property type="match status" value="1"/>
</dbReference>
<dbReference type="GO" id="GO:0006048">
    <property type="term" value="P:UDP-N-acetylglucosamine biosynthetic process"/>
    <property type="evidence" value="ECO:0007669"/>
    <property type="project" value="TreeGrafter"/>
</dbReference>
<proteinExistence type="inferred from homology"/>
<evidence type="ECO:0000256" key="1">
    <source>
        <dbReference type="ARBA" id="ARBA00005208"/>
    </source>
</evidence>
<comment type="catalytic activity">
    <reaction evidence="6">
        <text>N-acetyl-alpha-D-glucosamine 1-phosphate + UTP + H(+) = UDP-N-acetyl-alpha-D-glucosamine + diphosphate</text>
        <dbReference type="Rhea" id="RHEA:13509"/>
        <dbReference type="ChEBI" id="CHEBI:15378"/>
        <dbReference type="ChEBI" id="CHEBI:33019"/>
        <dbReference type="ChEBI" id="CHEBI:46398"/>
        <dbReference type="ChEBI" id="CHEBI:57705"/>
        <dbReference type="ChEBI" id="CHEBI:57776"/>
        <dbReference type="EC" id="2.7.7.23"/>
    </reaction>
</comment>
<gene>
    <name evidence="8" type="ORF">SeLEV6574_g00565</name>
    <name evidence="7" type="ORF">SeMB42_g02234</name>
</gene>
<comment type="similarity">
    <text evidence="2">Belongs to the UDPGP type 1 family.</text>
</comment>
<evidence type="ECO:0000256" key="5">
    <source>
        <dbReference type="ARBA" id="ARBA00022695"/>
    </source>
</evidence>
<keyword evidence="9" id="KW-1185">Reference proteome</keyword>
<evidence type="ECO:0000256" key="4">
    <source>
        <dbReference type="ARBA" id="ARBA00022679"/>
    </source>
</evidence>
<dbReference type="InterPro" id="IPR029044">
    <property type="entry name" value="Nucleotide-diphossugar_trans"/>
</dbReference>
<dbReference type="PANTHER" id="PTHR11952">
    <property type="entry name" value="UDP- GLUCOSE PYROPHOSPHORYLASE"/>
    <property type="match status" value="1"/>
</dbReference>
<comment type="pathway">
    <text evidence="1">Nucleotide-sugar biosynthesis; UDP-N-acetyl-alpha-D-glucosamine biosynthesis; UDP-N-acetyl-alpha-D-glucosamine from N-acetyl-alpha-D-glucosamine 1-phosphate: step 1/1.</text>
</comment>
<dbReference type="EC" id="2.7.7.23" evidence="3"/>
<accession>A0A507DFK7</accession>
<dbReference type="PANTHER" id="PTHR11952:SF2">
    <property type="entry name" value="LD24639P"/>
    <property type="match status" value="1"/>
</dbReference>
<dbReference type="InterPro" id="IPR039741">
    <property type="entry name" value="UDP-sugar_pyrophosphorylase"/>
</dbReference>